<proteinExistence type="predicted"/>
<accession>A0A0C3FYX0</accession>
<reference evidence="2 3" key="1">
    <citation type="submission" date="2014-04" db="EMBL/GenBank/DDBJ databases">
        <authorList>
            <consortium name="DOE Joint Genome Institute"/>
            <person name="Kuo A."/>
            <person name="Tarkka M."/>
            <person name="Buscot F."/>
            <person name="Kohler A."/>
            <person name="Nagy L.G."/>
            <person name="Floudas D."/>
            <person name="Copeland A."/>
            <person name="Barry K.W."/>
            <person name="Cichocki N."/>
            <person name="Veneault-Fourrey C."/>
            <person name="LaButti K."/>
            <person name="Lindquist E.A."/>
            <person name="Lipzen A."/>
            <person name="Lundell T."/>
            <person name="Morin E."/>
            <person name="Murat C."/>
            <person name="Sun H."/>
            <person name="Tunlid A."/>
            <person name="Henrissat B."/>
            <person name="Grigoriev I.V."/>
            <person name="Hibbett D.S."/>
            <person name="Martin F."/>
            <person name="Nordberg H.P."/>
            <person name="Cantor M.N."/>
            <person name="Hua S.X."/>
        </authorList>
    </citation>
    <scope>NUCLEOTIDE SEQUENCE [LARGE SCALE GENOMIC DNA]</scope>
    <source>
        <strain evidence="2 3">F 1598</strain>
    </source>
</reference>
<gene>
    <name evidence="2" type="ORF">PILCRDRAFT_226626</name>
</gene>
<dbReference type="InParanoid" id="A0A0C3FYX0"/>
<keyword evidence="3" id="KW-1185">Reference proteome</keyword>
<dbReference type="STRING" id="765440.A0A0C3FYX0"/>
<evidence type="ECO:0000256" key="1">
    <source>
        <dbReference type="SAM" id="MobiDB-lite"/>
    </source>
</evidence>
<feature type="region of interest" description="Disordered" evidence="1">
    <location>
        <begin position="347"/>
        <end position="380"/>
    </location>
</feature>
<dbReference type="AlphaFoldDB" id="A0A0C3FYX0"/>
<feature type="region of interest" description="Disordered" evidence="1">
    <location>
        <begin position="411"/>
        <end position="472"/>
    </location>
</feature>
<dbReference type="HOGENOM" id="CLU_402303_0_0_1"/>
<evidence type="ECO:0000313" key="2">
    <source>
        <dbReference type="EMBL" id="KIM89475.1"/>
    </source>
</evidence>
<reference evidence="3" key="2">
    <citation type="submission" date="2015-01" db="EMBL/GenBank/DDBJ databases">
        <title>Evolutionary Origins and Diversification of the Mycorrhizal Mutualists.</title>
        <authorList>
            <consortium name="DOE Joint Genome Institute"/>
            <consortium name="Mycorrhizal Genomics Consortium"/>
            <person name="Kohler A."/>
            <person name="Kuo A."/>
            <person name="Nagy L.G."/>
            <person name="Floudas D."/>
            <person name="Copeland A."/>
            <person name="Barry K.W."/>
            <person name="Cichocki N."/>
            <person name="Veneault-Fourrey C."/>
            <person name="LaButti K."/>
            <person name="Lindquist E.A."/>
            <person name="Lipzen A."/>
            <person name="Lundell T."/>
            <person name="Morin E."/>
            <person name="Murat C."/>
            <person name="Riley R."/>
            <person name="Ohm R."/>
            <person name="Sun H."/>
            <person name="Tunlid A."/>
            <person name="Henrissat B."/>
            <person name="Grigoriev I.V."/>
            <person name="Hibbett D.S."/>
            <person name="Martin F."/>
        </authorList>
    </citation>
    <scope>NUCLEOTIDE SEQUENCE [LARGE SCALE GENOMIC DNA]</scope>
    <source>
        <strain evidence="3">F 1598</strain>
    </source>
</reference>
<feature type="compositionally biased region" description="Polar residues" evidence="1">
    <location>
        <begin position="363"/>
        <end position="377"/>
    </location>
</feature>
<dbReference type="EMBL" id="KN832975">
    <property type="protein sequence ID" value="KIM89475.1"/>
    <property type="molecule type" value="Genomic_DNA"/>
</dbReference>
<feature type="region of interest" description="Disordered" evidence="1">
    <location>
        <begin position="302"/>
        <end position="325"/>
    </location>
</feature>
<name>A0A0C3FYX0_PILCF</name>
<evidence type="ECO:0000313" key="3">
    <source>
        <dbReference type="Proteomes" id="UP000054166"/>
    </source>
</evidence>
<feature type="region of interest" description="Disordered" evidence="1">
    <location>
        <begin position="128"/>
        <end position="148"/>
    </location>
</feature>
<sequence length="684" mass="75200">MLTPLTPPAPVQIRNRPAIPPLADLFPVNAAPPTSLKSHPARVRYSNEISDPSGIFVSFDGNNNGTTARRPLGAPRQPLSAVSQNLPLAPTEPRIAPKNKGRNVANRKGGALKDLTGLNSRAAMVLKEKPKSSPKGKAKENEAVASGKEQDSVRKRVIEWEKERERLREMQRLEEFANERDDEHGDVSFTTTTTTSLHETEENIQVAKVAIRTPAQIVPIAPSFLDISTTQSDGIPSSMNDSGISSFKQSLKMSIDKGIRIVKSSTLAGRAVPGRSPFVEGIDEPEWNIRLSERQSWEIVPDAKTPHADVHQASRNQRTTEDTKMDNMALWMRNVDKVVEDARQKFDSASAGVPHPPLPIPPTSRSSSQNHTAQSSRLPRKALRASQIFSGQNTSSTSALTQDDALSVDKTLPALPHDDPNSVPGIIVTSTPSRPRRATVTSRSPEPLKKQVSFDIDTGSPSRRKEKSRSHGNLLRHIETIDRLELELQKEAMPPTSPRLSAVFDKSLFIAPPIGHTEDISENDDTTAYTRSKSLDFNHLQVKHHPPRELDGSPPVVLDTPNRRRIEGVYDRFLMATAGVKRGGRRNQSVSLSHVKDVPSTSPSPQHPNHHDIHRAFNTAQPMAPSVFNEEVKLPRSVDELGTVTRDPSPDVSHYKDDSNNTVALVRRALKAVVAGKAATRQLQ</sequence>
<protein>
    <submittedName>
        <fullName evidence="2">Uncharacterized protein</fullName>
    </submittedName>
</protein>
<feature type="region of interest" description="Disordered" evidence="1">
    <location>
        <begin position="581"/>
        <end position="610"/>
    </location>
</feature>
<dbReference type="Proteomes" id="UP000054166">
    <property type="component" value="Unassembled WGS sequence"/>
</dbReference>
<feature type="compositionally biased region" description="Basic and acidic residues" evidence="1">
    <location>
        <begin position="304"/>
        <end position="325"/>
    </location>
</feature>
<dbReference type="OrthoDB" id="68483at2759"/>
<organism evidence="2 3">
    <name type="scientific">Piloderma croceum (strain F 1598)</name>
    <dbReference type="NCBI Taxonomy" id="765440"/>
    <lineage>
        <taxon>Eukaryota</taxon>
        <taxon>Fungi</taxon>
        <taxon>Dikarya</taxon>
        <taxon>Basidiomycota</taxon>
        <taxon>Agaricomycotina</taxon>
        <taxon>Agaricomycetes</taxon>
        <taxon>Agaricomycetidae</taxon>
        <taxon>Atheliales</taxon>
        <taxon>Atheliaceae</taxon>
        <taxon>Piloderma</taxon>
    </lineage>
</organism>
<feature type="compositionally biased region" description="Polar residues" evidence="1">
    <location>
        <begin position="428"/>
        <end position="444"/>
    </location>
</feature>